<evidence type="ECO:0000256" key="4">
    <source>
        <dbReference type="ARBA" id="ARBA00023033"/>
    </source>
</evidence>
<evidence type="ECO:0000256" key="1">
    <source>
        <dbReference type="ARBA" id="ARBA00022630"/>
    </source>
</evidence>
<keyword evidence="3" id="KW-0560">Oxidoreductase</keyword>
<evidence type="ECO:0000313" key="6">
    <source>
        <dbReference type="Proteomes" id="UP001501645"/>
    </source>
</evidence>
<sequence length="379" mass="39628">MAIPRLIGIDLSGEGAHPAAWRAARHEPAAALAPARLRARLQAVERAGYAFAVLPDGPGDPAPGVQARLDAIELAAFAGAVTSRIGLVPVAGIRHAEPFHLANQLSSLDLGSHGRAGWIARVVDDDALSGAYGRARATSDDALVGEAADVIRAVRLLWDTWEDDALVADIAQQRFVDVDRWHHADFVGETFSVRGPGLLPRPPQGQLVVWADEHALSPRLAPLVDVAVVHGVDADAIARAADAARDRGIPRVVAAVEVLVDTRLASAAARLHALDARAVWRAGRDARLLGTPSEVASGLADVLRHVDGVLARPAVIDEDAAAIAGEVREILSETVPLRIPLSGETLREALGLERPANAFAVRGDAHPAPAVLSTAGSPA</sequence>
<comment type="caution">
    <text evidence="5">The sequence shown here is derived from an EMBL/GenBank/DDBJ whole genome shotgun (WGS) entry which is preliminary data.</text>
</comment>
<keyword evidence="6" id="KW-1185">Reference proteome</keyword>
<gene>
    <name evidence="5" type="ORF">GCM10023351_16900</name>
</gene>
<dbReference type="Proteomes" id="UP001501645">
    <property type="component" value="Unassembled WGS sequence"/>
</dbReference>
<dbReference type="PANTHER" id="PTHR30011:SF16">
    <property type="entry name" value="C2H2 FINGER DOMAIN TRANSCRIPTION FACTOR (EUROFUNG)-RELATED"/>
    <property type="match status" value="1"/>
</dbReference>
<dbReference type="RefSeq" id="WP_345438024.1">
    <property type="nucleotide sequence ID" value="NZ_BAABKO010000002.1"/>
</dbReference>
<keyword evidence="2" id="KW-0288">FMN</keyword>
<dbReference type="Gene3D" id="3.20.20.30">
    <property type="entry name" value="Luciferase-like domain"/>
    <property type="match status" value="1"/>
</dbReference>
<accession>A0ABP9A4C2</accession>
<reference evidence="6" key="1">
    <citation type="journal article" date="2019" name="Int. J. Syst. Evol. Microbiol.">
        <title>The Global Catalogue of Microorganisms (GCM) 10K type strain sequencing project: providing services to taxonomists for standard genome sequencing and annotation.</title>
        <authorList>
            <consortium name="The Broad Institute Genomics Platform"/>
            <consortium name="The Broad Institute Genome Sequencing Center for Infectious Disease"/>
            <person name="Wu L."/>
            <person name="Ma J."/>
        </authorList>
    </citation>
    <scope>NUCLEOTIDE SEQUENCE [LARGE SCALE GENOMIC DNA]</scope>
    <source>
        <strain evidence="6">JCM 18537</strain>
    </source>
</reference>
<dbReference type="EMBL" id="BAABKO010000002">
    <property type="protein sequence ID" value="GAA4773192.1"/>
    <property type="molecule type" value="Genomic_DNA"/>
</dbReference>
<organism evidence="5 6">
    <name type="scientific">Microbacterium gilvum</name>
    <dbReference type="NCBI Taxonomy" id="1336204"/>
    <lineage>
        <taxon>Bacteria</taxon>
        <taxon>Bacillati</taxon>
        <taxon>Actinomycetota</taxon>
        <taxon>Actinomycetes</taxon>
        <taxon>Micrococcales</taxon>
        <taxon>Microbacteriaceae</taxon>
        <taxon>Microbacterium</taxon>
    </lineage>
</organism>
<keyword evidence="1" id="KW-0285">Flavoprotein</keyword>
<dbReference type="InterPro" id="IPR036661">
    <property type="entry name" value="Luciferase-like_sf"/>
</dbReference>
<evidence type="ECO:0000313" key="5">
    <source>
        <dbReference type="EMBL" id="GAA4773192.1"/>
    </source>
</evidence>
<proteinExistence type="predicted"/>
<keyword evidence="4" id="KW-0503">Monooxygenase</keyword>
<protein>
    <submittedName>
        <fullName evidence="5">LLM class flavin-dependent oxidoreductase</fullName>
    </submittedName>
</protein>
<dbReference type="SUPFAM" id="SSF51679">
    <property type="entry name" value="Bacterial luciferase-like"/>
    <property type="match status" value="1"/>
</dbReference>
<dbReference type="PANTHER" id="PTHR30011">
    <property type="entry name" value="ALKANESULFONATE MONOOXYGENASE-RELATED"/>
    <property type="match status" value="1"/>
</dbReference>
<dbReference type="InterPro" id="IPR051260">
    <property type="entry name" value="Diverse_substr_monoxygenases"/>
</dbReference>
<evidence type="ECO:0000256" key="2">
    <source>
        <dbReference type="ARBA" id="ARBA00022643"/>
    </source>
</evidence>
<name>A0ABP9A4C2_9MICO</name>
<evidence type="ECO:0000256" key="3">
    <source>
        <dbReference type="ARBA" id="ARBA00023002"/>
    </source>
</evidence>